<gene>
    <name evidence="3" type="ORF">SCOCK_30024</name>
</gene>
<dbReference type="SUPFAM" id="SSF55874">
    <property type="entry name" value="ATPase domain of HSP90 chaperone/DNA topoisomerase II/histidine kinase"/>
    <property type="match status" value="1"/>
</dbReference>
<dbReference type="PANTHER" id="PTHR35526">
    <property type="entry name" value="ANTI-SIGMA-F FACTOR RSBW-RELATED"/>
    <property type="match status" value="1"/>
</dbReference>
<dbReference type="InterPro" id="IPR003594">
    <property type="entry name" value="HATPase_dom"/>
</dbReference>
<accession>A0A9W4GRK2</accession>
<dbReference type="Gene3D" id="3.30.565.10">
    <property type="entry name" value="Histidine kinase-like ATPase, C-terminal domain"/>
    <property type="match status" value="1"/>
</dbReference>
<sequence length="140" mass="15033">MGRMSTEYDRGVSAGWSFTRGAQAPGRARRLLRDQMAGWGVDKDAADVAELLVSELVTNSVRHACRPTGRLIAVGAELDPDRLLRVEVADASDVPPVLRARSGPEAEGGRGLVLVAALAADWGTYPRQHVGKVVWFTLAL</sequence>
<dbReference type="EMBL" id="CAJSLV010000059">
    <property type="protein sequence ID" value="CAG6394791.1"/>
    <property type="molecule type" value="Genomic_DNA"/>
</dbReference>
<dbReference type="CDD" id="cd16936">
    <property type="entry name" value="HATPase_RsbW-like"/>
    <property type="match status" value="1"/>
</dbReference>
<keyword evidence="1" id="KW-0723">Serine/threonine-protein kinase</keyword>
<dbReference type="AlphaFoldDB" id="A0A9W4GRK2"/>
<evidence type="ECO:0000259" key="2">
    <source>
        <dbReference type="Pfam" id="PF13581"/>
    </source>
</evidence>
<dbReference type="Pfam" id="PF13581">
    <property type="entry name" value="HATPase_c_2"/>
    <property type="match status" value="1"/>
</dbReference>
<evidence type="ECO:0000313" key="3">
    <source>
        <dbReference type="EMBL" id="CAG6394791.1"/>
    </source>
</evidence>
<dbReference type="GO" id="GO:0005524">
    <property type="term" value="F:ATP binding"/>
    <property type="evidence" value="ECO:0007669"/>
    <property type="project" value="UniProtKB-KW"/>
</dbReference>
<keyword evidence="4" id="KW-1185">Reference proteome</keyword>
<comment type="caution">
    <text evidence="3">The sequence shown here is derived from an EMBL/GenBank/DDBJ whole genome shotgun (WGS) entry which is preliminary data.</text>
</comment>
<keyword evidence="1" id="KW-0808">Transferase</keyword>
<organism evidence="3 4">
    <name type="scientific">Actinacidiphila cocklensis</name>
    <dbReference type="NCBI Taxonomy" id="887465"/>
    <lineage>
        <taxon>Bacteria</taxon>
        <taxon>Bacillati</taxon>
        <taxon>Actinomycetota</taxon>
        <taxon>Actinomycetes</taxon>
        <taxon>Kitasatosporales</taxon>
        <taxon>Streptomycetaceae</taxon>
        <taxon>Actinacidiphila</taxon>
    </lineage>
</organism>
<dbReference type="PANTHER" id="PTHR35526:SF3">
    <property type="entry name" value="ANTI-SIGMA-F FACTOR RSBW"/>
    <property type="match status" value="1"/>
</dbReference>
<keyword evidence="1" id="KW-0418">Kinase</keyword>
<protein>
    <submittedName>
        <fullName evidence="3">ATP-binding protein</fullName>
    </submittedName>
</protein>
<reference evidence="3" key="1">
    <citation type="submission" date="2021-05" db="EMBL/GenBank/DDBJ databases">
        <authorList>
            <person name="Arsene-Ploetze F."/>
        </authorList>
    </citation>
    <scope>NUCLEOTIDE SEQUENCE</scope>
    <source>
        <strain evidence="3">DSM 42138</strain>
    </source>
</reference>
<dbReference type="GO" id="GO:0004674">
    <property type="term" value="F:protein serine/threonine kinase activity"/>
    <property type="evidence" value="ECO:0007669"/>
    <property type="project" value="UniProtKB-KW"/>
</dbReference>
<feature type="domain" description="Histidine kinase/HSP90-like ATPase" evidence="2">
    <location>
        <begin position="27"/>
        <end position="137"/>
    </location>
</feature>
<proteinExistence type="predicted"/>
<dbReference type="InterPro" id="IPR036890">
    <property type="entry name" value="HATPase_C_sf"/>
</dbReference>
<keyword evidence="3" id="KW-0067">ATP-binding</keyword>
<evidence type="ECO:0000313" key="4">
    <source>
        <dbReference type="Proteomes" id="UP001152519"/>
    </source>
</evidence>
<keyword evidence="3" id="KW-0547">Nucleotide-binding</keyword>
<dbReference type="InterPro" id="IPR050267">
    <property type="entry name" value="Anti-sigma-factor_SerPK"/>
</dbReference>
<evidence type="ECO:0000256" key="1">
    <source>
        <dbReference type="ARBA" id="ARBA00022527"/>
    </source>
</evidence>
<dbReference type="Proteomes" id="UP001152519">
    <property type="component" value="Unassembled WGS sequence"/>
</dbReference>
<name>A0A9W4GRK2_9ACTN</name>